<evidence type="ECO:0000256" key="5">
    <source>
        <dbReference type="ARBA" id="ARBA00022448"/>
    </source>
</evidence>
<dbReference type="SUPFAM" id="SSF52540">
    <property type="entry name" value="P-loop containing nucleoside triphosphate hydrolases"/>
    <property type="match status" value="1"/>
</dbReference>
<dbReference type="PROSITE" id="PS00152">
    <property type="entry name" value="ATPASE_ALPHA_BETA"/>
    <property type="match status" value="1"/>
</dbReference>
<dbReference type="InterPro" id="IPR003593">
    <property type="entry name" value="AAA+_ATPase"/>
</dbReference>
<keyword evidence="10" id="KW-0067">ATP-binding</keyword>
<dbReference type="Pfam" id="PF00006">
    <property type="entry name" value="ATP-synt_ab"/>
    <property type="match status" value="1"/>
</dbReference>
<name>A0A2S5DBN0_9NEIS</name>
<dbReference type="RefSeq" id="WP_103904107.1">
    <property type="nucleotide sequence ID" value="NZ_PQWB01000121.1"/>
</dbReference>
<keyword evidence="8" id="KW-0375">Hydrogen ion transport</keyword>
<evidence type="ECO:0000256" key="3">
    <source>
        <dbReference type="ARBA" id="ARBA00012473"/>
    </source>
</evidence>
<evidence type="ECO:0000256" key="17">
    <source>
        <dbReference type="ARBA" id="ARBA00023310"/>
    </source>
</evidence>
<dbReference type="GO" id="GO:0045259">
    <property type="term" value="C:proton-transporting ATP synthase complex"/>
    <property type="evidence" value="ECO:0007669"/>
    <property type="project" value="UniProtKB-KW"/>
</dbReference>
<dbReference type="EC" id="7.1.2.2" evidence="3"/>
<dbReference type="GO" id="GO:0071973">
    <property type="term" value="P:bacterial-type flagellum-dependent cell motility"/>
    <property type="evidence" value="ECO:0007669"/>
    <property type="project" value="InterPro"/>
</dbReference>
<keyword evidence="13" id="KW-0406">Ion transport</keyword>
<dbReference type="InterPro" id="IPR040627">
    <property type="entry name" value="T3SS_ATPase_C"/>
</dbReference>
<dbReference type="Pfam" id="PF18269">
    <property type="entry name" value="T3SS_ATPase_C"/>
    <property type="match status" value="1"/>
</dbReference>
<evidence type="ECO:0000256" key="1">
    <source>
        <dbReference type="ARBA" id="ARBA00004496"/>
    </source>
</evidence>
<comment type="similarity">
    <text evidence="2">Belongs to the ATPase alpha/beta chains family.</text>
</comment>
<dbReference type="PANTHER" id="PTHR15184">
    <property type="entry name" value="ATP SYNTHASE"/>
    <property type="match status" value="1"/>
</dbReference>
<keyword evidence="20" id="KW-0969">Cilium</keyword>
<evidence type="ECO:0000256" key="6">
    <source>
        <dbReference type="ARBA" id="ARBA00022490"/>
    </source>
</evidence>
<keyword evidence="17" id="KW-0066">ATP synthesis</keyword>
<dbReference type="GO" id="GO:0005524">
    <property type="term" value="F:ATP binding"/>
    <property type="evidence" value="ECO:0007669"/>
    <property type="project" value="UniProtKB-KW"/>
</dbReference>
<dbReference type="InterPro" id="IPR005714">
    <property type="entry name" value="ATPase_T3SS_FliI/YscN"/>
</dbReference>
<dbReference type="Pfam" id="PF02874">
    <property type="entry name" value="ATP-synt_ab_N"/>
    <property type="match status" value="1"/>
</dbReference>
<evidence type="ECO:0000256" key="16">
    <source>
        <dbReference type="ARBA" id="ARBA00023225"/>
    </source>
</evidence>
<accession>A0A2S5DBN0</accession>
<comment type="catalytic activity">
    <reaction evidence="18">
        <text>ATP + H2O + cellular proteinSide 1 = ADP + phosphate + cellular proteinSide 2.</text>
        <dbReference type="EC" id="7.4.2.8"/>
    </reaction>
</comment>
<dbReference type="GO" id="GO:0008564">
    <property type="term" value="F:protein-exporting ATPase activity"/>
    <property type="evidence" value="ECO:0007669"/>
    <property type="project" value="UniProtKB-EC"/>
</dbReference>
<evidence type="ECO:0000256" key="13">
    <source>
        <dbReference type="ARBA" id="ARBA00023065"/>
    </source>
</evidence>
<evidence type="ECO:0000313" key="20">
    <source>
        <dbReference type="EMBL" id="POZ60479.1"/>
    </source>
</evidence>
<dbReference type="InterPro" id="IPR020005">
    <property type="entry name" value="FliI_clade1"/>
</dbReference>
<dbReference type="InterPro" id="IPR004100">
    <property type="entry name" value="ATPase_F1/V1/A1_a/bsu_N"/>
</dbReference>
<dbReference type="GO" id="GO:0044780">
    <property type="term" value="P:bacterial-type flagellum assembly"/>
    <property type="evidence" value="ECO:0007669"/>
    <property type="project" value="InterPro"/>
</dbReference>
<dbReference type="OrthoDB" id="9803053at2"/>
<evidence type="ECO:0000256" key="15">
    <source>
        <dbReference type="ARBA" id="ARBA00023196"/>
    </source>
</evidence>
<keyword evidence="20" id="KW-0966">Cell projection</keyword>
<dbReference type="InterPro" id="IPR020003">
    <property type="entry name" value="ATPase_a/bsu_AS"/>
</dbReference>
<evidence type="ECO:0000256" key="7">
    <source>
        <dbReference type="ARBA" id="ARBA00022741"/>
    </source>
</evidence>
<evidence type="ECO:0000256" key="14">
    <source>
        <dbReference type="ARBA" id="ARBA00023136"/>
    </source>
</evidence>
<dbReference type="GO" id="GO:0046933">
    <property type="term" value="F:proton-transporting ATP synthase activity, rotational mechanism"/>
    <property type="evidence" value="ECO:0007669"/>
    <property type="project" value="TreeGrafter"/>
</dbReference>
<reference evidence="21" key="1">
    <citation type="submission" date="2018-02" db="EMBL/GenBank/DDBJ databases">
        <authorList>
            <person name="O'Hara-Hanley K."/>
            <person name="Soby S."/>
        </authorList>
    </citation>
    <scope>NUCLEOTIDE SEQUENCE [LARGE SCALE GENOMIC DNA]</scope>
    <source>
        <strain evidence="21">MWU14-2602</strain>
    </source>
</reference>
<dbReference type="PANTHER" id="PTHR15184:SF81">
    <property type="entry name" value="FLAGELLUM-SPECIFIC ATP SYNTHASE"/>
    <property type="match status" value="1"/>
</dbReference>
<dbReference type="GO" id="GO:0005737">
    <property type="term" value="C:cytoplasm"/>
    <property type="evidence" value="ECO:0007669"/>
    <property type="project" value="UniProtKB-SubCell"/>
</dbReference>
<dbReference type="GO" id="GO:0016887">
    <property type="term" value="F:ATP hydrolysis activity"/>
    <property type="evidence" value="ECO:0007669"/>
    <property type="project" value="InterPro"/>
</dbReference>
<keyword evidence="11" id="KW-0653">Protein transport</keyword>
<protein>
    <recommendedName>
        <fullName evidence="4">Flagellum-specific ATP synthase</fullName>
        <ecNumber evidence="3">7.1.2.2</ecNumber>
    </recommendedName>
</protein>
<keyword evidence="7" id="KW-0547">Nucleotide-binding</keyword>
<evidence type="ECO:0000256" key="11">
    <source>
        <dbReference type="ARBA" id="ARBA00022927"/>
    </source>
</evidence>
<dbReference type="AlphaFoldDB" id="A0A2S5DBN0"/>
<keyword evidence="16" id="KW-1006">Bacterial flagellum protein export</keyword>
<comment type="subcellular location">
    <subcellularLocation>
        <location evidence="1">Cytoplasm</location>
    </subcellularLocation>
</comment>
<dbReference type="GO" id="GO:0030254">
    <property type="term" value="P:protein secretion by the type III secretion system"/>
    <property type="evidence" value="ECO:0007669"/>
    <property type="project" value="InterPro"/>
</dbReference>
<sequence length="463" mass="49738">MSGLIERQRAWLEACSDAAASASLWQPCGRLVRVTGMVMEAVGIKLPVGSACRVMLADHQSVEAEVVGFSGDKVYLMPLTNVHGLLPGTPVLPLSSHAPPLYGRSAGAVRAEGFIGRQVPVGLSLLGRVLDSLGRPLDGLGPIHPDAWFPLHSQPMNPLDRTPVHDVLDVGVRAINGLLTVGRGQRLGLFAGSGVGKSVLLGMMARFTKADVVVVGLIGERGREVKDFIENILGEEGRARSVVVAAPADMPPLMRLHGAAYATALAEYFRAQGLDVLLLMDSVTRYAMAQREIALAIGEPPVTKGYPPSVFARLPQLIERAGNGEEGGGSITGFYTVLSEGDDQQDPIADSARAILDGHFVLSRDLAEAGHYPAIDIEQSISRVMVDVVPQQQMDMARHFKQLYSRYRRNRDLISVGAYVAGSDPVLDDALRRQLPMVGFLTQPMHESHDYSSCCEQLASVLA</sequence>
<comment type="caution">
    <text evidence="20">The sequence shown here is derived from an EMBL/GenBank/DDBJ whole genome shotgun (WGS) entry which is preliminary data.</text>
</comment>
<gene>
    <name evidence="20" type="primary">fliI</name>
    <name evidence="20" type="ORF">C2I19_18540</name>
</gene>
<dbReference type="EMBL" id="PQWB01000121">
    <property type="protein sequence ID" value="POZ60479.1"/>
    <property type="molecule type" value="Genomic_DNA"/>
</dbReference>
<evidence type="ECO:0000256" key="12">
    <source>
        <dbReference type="ARBA" id="ARBA00022967"/>
    </source>
</evidence>
<keyword evidence="12" id="KW-1278">Translocase</keyword>
<dbReference type="NCBIfam" id="TIGR01026">
    <property type="entry name" value="fliI_yscN"/>
    <property type="match status" value="1"/>
</dbReference>
<dbReference type="Proteomes" id="UP000237082">
    <property type="component" value="Unassembled WGS sequence"/>
</dbReference>
<keyword evidence="9" id="KW-1005">Bacterial flagellum biogenesis</keyword>
<evidence type="ECO:0000256" key="9">
    <source>
        <dbReference type="ARBA" id="ARBA00022795"/>
    </source>
</evidence>
<keyword evidence="15" id="KW-0139">CF(1)</keyword>
<organism evidence="20 21">
    <name type="scientific">Chromobacterium alticapitis</name>
    <dbReference type="NCBI Taxonomy" id="2073169"/>
    <lineage>
        <taxon>Bacteria</taxon>
        <taxon>Pseudomonadati</taxon>
        <taxon>Pseudomonadota</taxon>
        <taxon>Betaproteobacteria</taxon>
        <taxon>Neisseriales</taxon>
        <taxon>Chromobacteriaceae</taxon>
        <taxon>Chromobacterium</taxon>
    </lineage>
</organism>
<feature type="domain" description="AAA+ ATPase" evidence="19">
    <location>
        <begin position="183"/>
        <end position="366"/>
    </location>
</feature>
<evidence type="ECO:0000256" key="10">
    <source>
        <dbReference type="ARBA" id="ARBA00022840"/>
    </source>
</evidence>
<evidence type="ECO:0000313" key="21">
    <source>
        <dbReference type="Proteomes" id="UP000237082"/>
    </source>
</evidence>
<keyword evidence="6" id="KW-0963">Cytoplasm</keyword>
<keyword evidence="5" id="KW-0813">Transport</keyword>
<evidence type="ECO:0000256" key="8">
    <source>
        <dbReference type="ARBA" id="ARBA00022781"/>
    </source>
</evidence>
<evidence type="ECO:0000259" key="19">
    <source>
        <dbReference type="SMART" id="SM00382"/>
    </source>
</evidence>
<dbReference type="InterPro" id="IPR027417">
    <property type="entry name" value="P-loop_NTPase"/>
</dbReference>
<proteinExistence type="inferred from homology"/>
<dbReference type="NCBIfam" id="TIGR03496">
    <property type="entry name" value="FliI_clade1"/>
    <property type="match status" value="1"/>
</dbReference>
<dbReference type="Gene3D" id="3.40.50.12240">
    <property type="match status" value="1"/>
</dbReference>
<evidence type="ECO:0000256" key="2">
    <source>
        <dbReference type="ARBA" id="ARBA00008936"/>
    </source>
</evidence>
<dbReference type="FunFam" id="3.40.50.12240:FF:000002">
    <property type="entry name" value="Flagellum-specific ATP synthase FliI"/>
    <property type="match status" value="1"/>
</dbReference>
<dbReference type="CDD" id="cd01136">
    <property type="entry name" value="ATPase_flagellum-secretory_path_III"/>
    <property type="match status" value="1"/>
</dbReference>
<keyword evidence="20" id="KW-0282">Flagellum</keyword>
<keyword evidence="21" id="KW-1185">Reference proteome</keyword>
<keyword evidence="14" id="KW-0472">Membrane</keyword>
<dbReference type="CDD" id="cd18117">
    <property type="entry name" value="ATP-synt_flagellum-secretory_path_III_N"/>
    <property type="match status" value="1"/>
</dbReference>
<dbReference type="GO" id="GO:0030257">
    <property type="term" value="C:type III protein secretion system complex"/>
    <property type="evidence" value="ECO:0007669"/>
    <property type="project" value="InterPro"/>
</dbReference>
<dbReference type="SMART" id="SM00382">
    <property type="entry name" value="AAA"/>
    <property type="match status" value="1"/>
</dbReference>
<evidence type="ECO:0000256" key="18">
    <source>
        <dbReference type="ARBA" id="ARBA00034006"/>
    </source>
</evidence>
<dbReference type="InterPro" id="IPR000194">
    <property type="entry name" value="ATPase_F1/V1/A1_a/bsu_nucl-bd"/>
</dbReference>
<evidence type="ECO:0000256" key="4">
    <source>
        <dbReference type="ARBA" id="ARBA00020580"/>
    </source>
</evidence>
<dbReference type="InterPro" id="IPR050053">
    <property type="entry name" value="ATPase_alpha/beta_chains"/>
</dbReference>